<dbReference type="EMBL" id="JBFOLK010000012">
    <property type="protein sequence ID" value="KAL2471323.1"/>
    <property type="molecule type" value="Genomic_DNA"/>
</dbReference>
<feature type="repeat" description="PPR" evidence="2">
    <location>
        <begin position="58"/>
        <end position="92"/>
    </location>
</feature>
<evidence type="ECO:0000313" key="3">
    <source>
        <dbReference type="EMBL" id="KAL2471323.1"/>
    </source>
</evidence>
<gene>
    <name evidence="3" type="ORF">Adt_39459</name>
</gene>
<protein>
    <submittedName>
        <fullName evidence="3">Pentatricopeptide repeat-containing protein</fullName>
    </submittedName>
</protein>
<accession>A0ABD1Q6U1</accession>
<evidence type="ECO:0000256" key="1">
    <source>
        <dbReference type="ARBA" id="ARBA00022737"/>
    </source>
</evidence>
<comment type="caution">
    <text evidence="3">The sequence shown here is derived from an EMBL/GenBank/DDBJ whole genome shotgun (WGS) entry which is preliminary data.</text>
</comment>
<dbReference type="Pfam" id="PF13812">
    <property type="entry name" value="PPR_3"/>
    <property type="match status" value="1"/>
</dbReference>
<proteinExistence type="predicted"/>
<feature type="repeat" description="PPR" evidence="2">
    <location>
        <begin position="159"/>
        <end position="193"/>
    </location>
</feature>
<dbReference type="PANTHER" id="PTHR47926">
    <property type="entry name" value="PENTATRICOPEPTIDE REPEAT-CONTAINING PROTEIN"/>
    <property type="match status" value="1"/>
</dbReference>
<reference evidence="4" key="1">
    <citation type="submission" date="2024-07" db="EMBL/GenBank/DDBJ databases">
        <title>Two chromosome-level genome assemblies of Korean endemic species Abeliophyllum distichum and Forsythia ovata (Oleaceae).</title>
        <authorList>
            <person name="Jang H."/>
        </authorList>
    </citation>
    <scope>NUCLEOTIDE SEQUENCE [LARGE SCALE GENOMIC DNA]</scope>
</reference>
<keyword evidence="1" id="KW-0677">Repeat</keyword>
<evidence type="ECO:0000256" key="2">
    <source>
        <dbReference type="PROSITE-ProRule" id="PRU00708"/>
    </source>
</evidence>
<organism evidence="3 4">
    <name type="scientific">Abeliophyllum distichum</name>
    <dbReference type="NCBI Taxonomy" id="126358"/>
    <lineage>
        <taxon>Eukaryota</taxon>
        <taxon>Viridiplantae</taxon>
        <taxon>Streptophyta</taxon>
        <taxon>Embryophyta</taxon>
        <taxon>Tracheophyta</taxon>
        <taxon>Spermatophyta</taxon>
        <taxon>Magnoliopsida</taxon>
        <taxon>eudicotyledons</taxon>
        <taxon>Gunneridae</taxon>
        <taxon>Pentapetalae</taxon>
        <taxon>asterids</taxon>
        <taxon>lamiids</taxon>
        <taxon>Lamiales</taxon>
        <taxon>Oleaceae</taxon>
        <taxon>Forsythieae</taxon>
        <taxon>Abeliophyllum</taxon>
    </lineage>
</organism>
<feature type="repeat" description="PPR" evidence="2">
    <location>
        <begin position="128"/>
        <end position="158"/>
    </location>
</feature>
<dbReference type="Pfam" id="PF01535">
    <property type="entry name" value="PPR"/>
    <property type="match status" value="2"/>
</dbReference>
<sequence length="284" mass="32090">MHAFKIVPGNQVELCTLASSLKGWLVPPTLRPKLIAFYTQFKLLTPARKLFDIIPKSNIRGWVAVIGSYARHGFYEETMSMFVKMQREGLRCDRIVLPSVLKACGHLCDWNTGEELHAVILKNEFESDAFVMTALIDMYSKCGAVEKAKRVFDGMVEKDLVALNAVVSGYVQNGVVTEALSLVEEMKIMGVKPDVVTWNTLIAGFSQAKNKLAVEKIFRIMYEDGVKPDVVSWTSVITGFVQNFAEQGGIWYFSTNVGCWVVSNFSHNWWYFACYCKYSRSTAW</sequence>
<dbReference type="InterPro" id="IPR011990">
    <property type="entry name" value="TPR-like_helical_dom_sf"/>
</dbReference>
<name>A0ABD1Q6U1_9LAMI</name>
<dbReference type="Proteomes" id="UP001604336">
    <property type="component" value="Unassembled WGS sequence"/>
</dbReference>
<feature type="repeat" description="PPR" evidence="2">
    <location>
        <begin position="194"/>
        <end position="228"/>
    </location>
</feature>
<dbReference type="PROSITE" id="PS51375">
    <property type="entry name" value="PPR"/>
    <property type="match status" value="4"/>
</dbReference>
<keyword evidence="4" id="KW-1185">Reference proteome</keyword>
<evidence type="ECO:0000313" key="4">
    <source>
        <dbReference type="Proteomes" id="UP001604336"/>
    </source>
</evidence>
<dbReference type="InterPro" id="IPR002885">
    <property type="entry name" value="PPR_rpt"/>
</dbReference>
<dbReference type="Gene3D" id="1.25.40.10">
    <property type="entry name" value="Tetratricopeptide repeat domain"/>
    <property type="match status" value="2"/>
</dbReference>
<dbReference type="AlphaFoldDB" id="A0ABD1Q6U1"/>
<dbReference type="NCBIfam" id="TIGR00756">
    <property type="entry name" value="PPR"/>
    <property type="match status" value="4"/>
</dbReference>
<dbReference type="InterPro" id="IPR046960">
    <property type="entry name" value="PPR_At4g14850-like_plant"/>
</dbReference>
<dbReference type="FunFam" id="1.25.40.10:FF:000682">
    <property type="entry name" value="Pentatricopeptide repeat-containing protein At3g16610"/>
    <property type="match status" value="1"/>
</dbReference>